<dbReference type="EMBL" id="JAGGLI010000004">
    <property type="protein sequence ID" value="MBP2026792.1"/>
    <property type="molecule type" value="Genomic_DNA"/>
</dbReference>
<gene>
    <name evidence="4" type="ORF">J2Z35_000583</name>
</gene>
<evidence type="ECO:0000256" key="2">
    <source>
        <dbReference type="RuleBase" id="RU003616"/>
    </source>
</evidence>
<sequence>MLGLTPFGRNQIQKREDDFLDFYNMFDDFFNDRFPERRTTRKDSFKMDIKEKETEYLVEAELPGVKKEQISIDYNDDRLIISVKQQDEINEEKENYIHRERRLSSMQRLVYLKNMDVEKIKAKLEEGVLKITVPKKEEDKGKYEIVIE</sequence>
<dbReference type="Proteomes" id="UP001314903">
    <property type="component" value="Unassembled WGS sequence"/>
</dbReference>
<dbReference type="PANTHER" id="PTHR11527">
    <property type="entry name" value="HEAT-SHOCK PROTEIN 20 FAMILY MEMBER"/>
    <property type="match status" value="1"/>
</dbReference>
<comment type="caution">
    <text evidence="4">The sequence shown here is derived from an EMBL/GenBank/DDBJ whole genome shotgun (WGS) entry which is preliminary data.</text>
</comment>
<evidence type="ECO:0000313" key="4">
    <source>
        <dbReference type="EMBL" id="MBP2026792.1"/>
    </source>
</evidence>
<dbReference type="InterPro" id="IPR002068">
    <property type="entry name" value="A-crystallin/Hsp20_dom"/>
</dbReference>
<dbReference type="Gene3D" id="2.60.40.790">
    <property type="match status" value="1"/>
</dbReference>
<dbReference type="Pfam" id="PF00011">
    <property type="entry name" value="HSP20"/>
    <property type="match status" value="1"/>
</dbReference>
<evidence type="ECO:0000256" key="1">
    <source>
        <dbReference type="PROSITE-ProRule" id="PRU00285"/>
    </source>
</evidence>
<feature type="domain" description="SHSP" evidence="3">
    <location>
        <begin position="38"/>
        <end position="148"/>
    </location>
</feature>
<evidence type="ECO:0000259" key="3">
    <source>
        <dbReference type="PROSITE" id="PS01031"/>
    </source>
</evidence>
<dbReference type="RefSeq" id="WP_209659164.1">
    <property type="nucleotide sequence ID" value="NZ_JAGGLI010000004.1"/>
</dbReference>
<dbReference type="InterPro" id="IPR008978">
    <property type="entry name" value="HSP20-like_chaperone"/>
</dbReference>
<dbReference type="SUPFAM" id="SSF49764">
    <property type="entry name" value="HSP20-like chaperones"/>
    <property type="match status" value="1"/>
</dbReference>
<organism evidence="4 5">
    <name type="scientific">Acetoanaerobium pronyense</name>
    <dbReference type="NCBI Taxonomy" id="1482736"/>
    <lineage>
        <taxon>Bacteria</taxon>
        <taxon>Bacillati</taxon>
        <taxon>Bacillota</taxon>
        <taxon>Clostridia</taxon>
        <taxon>Peptostreptococcales</taxon>
        <taxon>Filifactoraceae</taxon>
        <taxon>Acetoanaerobium</taxon>
    </lineage>
</organism>
<comment type="similarity">
    <text evidence="1 2">Belongs to the small heat shock protein (HSP20) family.</text>
</comment>
<keyword evidence="5" id="KW-1185">Reference proteome</keyword>
<name>A0ABS4KG90_9FIRM</name>
<evidence type="ECO:0000313" key="5">
    <source>
        <dbReference type="Proteomes" id="UP001314903"/>
    </source>
</evidence>
<accession>A0ABS4KG90</accession>
<proteinExistence type="inferred from homology"/>
<dbReference type="CDD" id="cd06471">
    <property type="entry name" value="ACD_LpsHSP_like"/>
    <property type="match status" value="1"/>
</dbReference>
<protein>
    <submittedName>
        <fullName evidence="4">HSP20 family protein</fullName>
    </submittedName>
</protein>
<dbReference type="PROSITE" id="PS01031">
    <property type="entry name" value="SHSP"/>
    <property type="match status" value="1"/>
</dbReference>
<reference evidence="4 5" key="1">
    <citation type="submission" date="2021-03" db="EMBL/GenBank/DDBJ databases">
        <title>Genomic Encyclopedia of Type Strains, Phase IV (KMG-IV): sequencing the most valuable type-strain genomes for metagenomic binning, comparative biology and taxonomic classification.</title>
        <authorList>
            <person name="Goeker M."/>
        </authorList>
    </citation>
    <scope>NUCLEOTIDE SEQUENCE [LARGE SCALE GENOMIC DNA]</scope>
    <source>
        <strain evidence="4 5">DSM 27512</strain>
    </source>
</reference>
<dbReference type="InterPro" id="IPR031107">
    <property type="entry name" value="Small_HSP"/>
</dbReference>